<reference evidence="1 2" key="2">
    <citation type="journal article" date="2022" name="Mol. Ecol. Resour.">
        <title>The genomes of chicory, endive, great burdock and yacon provide insights into Asteraceae paleo-polyploidization history and plant inulin production.</title>
        <authorList>
            <person name="Fan W."/>
            <person name="Wang S."/>
            <person name="Wang H."/>
            <person name="Wang A."/>
            <person name="Jiang F."/>
            <person name="Liu H."/>
            <person name="Zhao H."/>
            <person name="Xu D."/>
            <person name="Zhang Y."/>
        </authorList>
    </citation>
    <scope>NUCLEOTIDE SEQUENCE [LARGE SCALE GENOMIC DNA]</scope>
    <source>
        <strain evidence="2">cv. Punajuju</strain>
        <tissue evidence="1">Leaves</tissue>
    </source>
</reference>
<name>A0ACB9GDV9_CICIN</name>
<gene>
    <name evidence="1" type="ORF">L2E82_11693</name>
</gene>
<dbReference type="Proteomes" id="UP001055811">
    <property type="component" value="Linkage Group LG02"/>
</dbReference>
<reference evidence="2" key="1">
    <citation type="journal article" date="2022" name="Mol. Ecol. Resour.">
        <title>The genomes of chicory, endive, great burdock and yacon provide insights into Asteraceae palaeo-polyploidization history and plant inulin production.</title>
        <authorList>
            <person name="Fan W."/>
            <person name="Wang S."/>
            <person name="Wang H."/>
            <person name="Wang A."/>
            <person name="Jiang F."/>
            <person name="Liu H."/>
            <person name="Zhao H."/>
            <person name="Xu D."/>
            <person name="Zhang Y."/>
        </authorList>
    </citation>
    <scope>NUCLEOTIDE SEQUENCE [LARGE SCALE GENOMIC DNA]</scope>
    <source>
        <strain evidence="2">cv. Punajuju</strain>
    </source>
</reference>
<organism evidence="1 2">
    <name type="scientific">Cichorium intybus</name>
    <name type="common">Chicory</name>
    <dbReference type="NCBI Taxonomy" id="13427"/>
    <lineage>
        <taxon>Eukaryota</taxon>
        <taxon>Viridiplantae</taxon>
        <taxon>Streptophyta</taxon>
        <taxon>Embryophyta</taxon>
        <taxon>Tracheophyta</taxon>
        <taxon>Spermatophyta</taxon>
        <taxon>Magnoliopsida</taxon>
        <taxon>eudicotyledons</taxon>
        <taxon>Gunneridae</taxon>
        <taxon>Pentapetalae</taxon>
        <taxon>asterids</taxon>
        <taxon>campanulids</taxon>
        <taxon>Asterales</taxon>
        <taxon>Asteraceae</taxon>
        <taxon>Cichorioideae</taxon>
        <taxon>Cichorieae</taxon>
        <taxon>Cichoriinae</taxon>
        <taxon>Cichorium</taxon>
    </lineage>
</organism>
<accession>A0ACB9GDV9</accession>
<proteinExistence type="predicted"/>
<dbReference type="EMBL" id="CM042010">
    <property type="protein sequence ID" value="KAI3781673.1"/>
    <property type="molecule type" value="Genomic_DNA"/>
</dbReference>
<evidence type="ECO:0000313" key="1">
    <source>
        <dbReference type="EMBL" id="KAI3781673.1"/>
    </source>
</evidence>
<protein>
    <submittedName>
        <fullName evidence="1">Uncharacterized protein</fullName>
    </submittedName>
</protein>
<sequence length="283" mass="31711">MSPHQLRYTRVEHPPAFVTVEFSWRPPWVPIIGRLSLNLGLVPMLGSSWRIKSYGRICSTGLSLVAVITCMHKKINEEFTGEMNGKLFKIGVCEIEEDWYPFKPFSTCRYVESEDDDDGEEMGDDEDDDVDEEEEENDVEQDGISDTVEMINDGLEDGEIPPVDPPGEAPMTDAVHEELMVGESEEPPVNNYLGTPSVDVNAGYLPTARDLEDTALRGGRSLDKNPDLNIWAGPNSEFIPNVPLHIVDPSPQMEENANSGTIQSLWWTDKSIFFPPRSIDTRP</sequence>
<keyword evidence="2" id="KW-1185">Reference proteome</keyword>
<comment type="caution">
    <text evidence="1">The sequence shown here is derived from an EMBL/GenBank/DDBJ whole genome shotgun (WGS) entry which is preliminary data.</text>
</comment>
<evidence type="ECO:0000313" key="2">
    <source>
        <dbReference type="Proteomes" id="UP001055811"/>
    </source>
</evidence>